<dbReference type="OrthoDB" id="1111071at2759"/>
<proteinExistence type="predicted"/>
<gene>
    <name evidence="1" type="ORF">MERR_LOCUS11463</name>
    <name evidence="2" type="ORF">MERR_LOCUS40468</name>
</gene>
<dbReference type="InterPro" id="IPR036397">
    <property type="entry name" value="RNaseH_sf"/>
</dbReference>
<name>A0A6D2KVU0_9BRAS</name>
<sequence>MLRCLVGNNIKSWDSVLCAAEFAHNHAVNKSTKFSPFRIVYGLVPQGPLDLGVTPDFTRSHGLASDFVVDLTHIHTQVHDNLQLSVSKYKEAADRHRRDVQFQVIDLVWAVLT</sequence>
<dbReference type="Proteomes" id="UP000467841">
    <property type="component" value="Unassembled WGS sequence"/>
</dbReference>
<dbReference type="EMBL" id="CACVBM020000887">
    <property type="protein sequence ID" value="CAA7024228.1"/>
    <property type="molecule type" value="Genomic_DNA"/>
</dbReference>
<organism evidence="2 3">
    <name type="scientific">Microthlaspi erraticum</name>
    <dbReference type="NCBI Taxonomy" id="1685480"/>
    <lineage>
        <taxon>Eukaryota</taxon>
        <taxon>Viridiplantae</taxon>
        <taxon>Streptophyta</taxon>
        <taxon>Embryophyta</taxon>
        <taxon>Tracheophyta</taxon>
        <taxon>Spermatophyta</taxon>
        <taxon>Magnoliopsida</taxon>
        <taxon>eudicotyledons</taxon>
        <taxon>Gunneridae</taxon>
        <taxon>Pentapetalae</taxon>
        <taxon>rosids</taxon>
        <taxon>malvids</taxon>
        <taxon>Brassicales</taxon>
        <taxon>Brassicaceae</taxon>
        <taxon>Coluteocarpeae</taxon>
        <taxon>Microthlaspi</taxon>
    </lineage>
</organism>
<dbReference type="AlphaFoldDB" id="A0A6D2KVU0"/>
<dbReference type="InterPro" id="IPR050951">
    <property type="entry name" value="Retrovirus_Pol_polyprotein"/>
</dbReference>
<evidence type="ECO:0000313" key="3">
    <source>
        <dbReference type="Proteomes" id="UP000467841"/>
    </source>
</evidence>
<accession>A0A6D2KVU0</accession>
<dbReference type="EMBL" id="CACVBM020001528">
    <property type="protein sequence ID" value="CAA7053233.1"/>
    <property type="molecule type" value="Genomic_DNA"/>
</dbReference>
<protein>
    <submittedName>
        <fullName evidence="2">Uncharacterized protein</fullName>
    </submittedName>
</protein>
<evidence type="ECO:0000313" key="2">
    <source>
        <dbReference type="EMBL" id="CAA7053233.1"/>
    </source>
</evidence>
<evidence type="ECO:0000313" key="1">
    <source>
        <dbReference type="EMBL" id="CAA7024228.1"/>
    </source>
</evidence>
<dbReference type="GO" id="GO:0003676">
    <property type="term" value="F:nucleic acid binding"/>
    <property type="evidence" value="ECO:0007669"/>
    <property type="project" value="InterPro"/>
</dbReference>
<dbReference type="Gene3D" id="3.30.420.10">
    <property type="entry name" value="Ribonuclease H-like superfamily/Ribonuclease H"/>
    <property type="match status" value="1"/>
</dbReference>
<keyword evidence="3" id="KW-1185">Reference proteome</keyword>
<dbReference type="PANTHER" id="PTHR37984:SF5">
    <property type="entry name" value="PROTEIN NYNRIN-LIKE"/>
    <property type="match status" value="1"/>
</dbReference>
<reference evidence="2 3" key="1">
    <citation type="submission" date="2020-01" db="EMBL/GenBank/DDBJ databases">
        <authorList>
            <person name="Mishra B."/>
        </authorList>
    </citation>
    <scope>NUCLEOTIDE SEQUENCE [LARGE SCALE GENOMIC DNA]</scope>
</reference>
<dbReference type="PANTHER" id="PTHR37984">
    <property type="entry name" value="PROTEIN CBG26694"/>
    <property type="match status" value="1"/>
</dbReference>